<organism evidence="22 23">
    <name type="scientific">Loxodonta africana</name>
    <name type="common">African elephant</name>
    <dbReference type="NCBI Taxonomy" id="9785"/>
    <lineage>
        <taxon>Eukaryota</taxon>
        <taxon>Metazoa</taxon>
        <taxon>Chordata</taxon>
        <taxon>Craniata</taxon>
        <taxon>Vertebrata</taxon>
        <taxon>Euteleostomi</taxon>
        <taxon>Mammalia</taxon>
        <taxon>Eutheria</taxon>
        <taxon>Afrotheria</taxon>
        <taxon>Proboscidea</taxon>
        <taxon>Elephantidae</taxon>
        <taxon>Loxodonta</taxon>
    </lineage>
</organism>
<evidence type="ECO:0000256" key="6">
    <source>
        <dbReference type="ARBA" id="ARBA00022692"/>
    </source>
</evidence>
<dbReference type="OMA" id="WVSARYT"/>
<feature type="transmembrane region" description="Helical" evidence="21">
    <location>
        <begin position="199"/>
        <end position="218"/>
    </location>
</feature>
<feature type="transmembrane region" description="Helical" evidence="21">
    <location>
        <begin position="394"/>
        <end position="416"/>
    </location>
</feature>
<dbReference type="FunFam" id="1.20.1740.10:FF:000015">
    <property type="entry name" value="B(0,+)-type amino acid transporter 1"/>
    <property type="match status" value="1"/>
</dbReference>
<dbReference type="eggNOG" id="KOG1287">
    <property type="taxonomic scope" value="Eukaryota"/>
</dbReference>
<evidence type="ECO:0000313" key="22">
    <source>
        <dbReference type="Ensembl" id="ENSLAFP00000018991.1"/>
    </source>
</evidence>
<feature type="transmembrane region" description="Helical" evidence="21">
    <location>
        <begin position="49"/>
        <end position="68"/>
    </location>
</feature>
<evidence type="ECO:0000256" key="3">
    <source>
        <dbReference type="ARBA" id="ARBA00022448"/>
    </source>
</evidence>
<sequence length="502" mass="54473">SCLCGVSVRQVLASPEMERSEERDGGEGMVEQELGSGPRGLKLRREIDLWSAVSLIAGCMIGSGIFMSPQGVLVYMGSPGASLVVWAACGLMATLGALCYAELGALIPESGGDYAYILRTFGSLPGFLVIYAFVLVGRPAAVAAISLSFAEYAVAPFYPGCCSLPQVVVKGVAATGILLLMLVNCWSSRLATTLTNMCTMAKVLSLLVIVVGGAVVLGQGRGRTEAFLHAFQNTTQQAGRIGIAFYQGLWSFDGWNSLNCVMEELRNPHQNLVWALVIAMPLVTSLYIMVNISYLLVLSPSEILSSDAMAVSWGNQVLGAWAWLVPVAAVLSTFGSANVTYFSGSRLCYVAGREGHMPQLLSMVHVHHLTPVPALMFTAAVALVLIIPGNFRTIVNFLSLIAWLIYGTAISCLLYLRMKEKNLPRPYKVPTFIPFIMLLVSVYLVLVPIIDHPQMEFLYIFLFLLGGFPAYLLFVYFQCQPKCLQMATLHLQLLLEVVPTTK</sequence>
<keyword evidence="4" id="KW-1003">Cell membrane</keyword>
<keyword evidence="10" id="KW-1015">Disulfide bond</keyword>
<evidence type="ECO:0000256" key="17">
    <source>
        <dbReference type="ARBA" id="ARBA00079910"/>
    </source>
</evidence>
<dbReference type="GO" id="GO:0032991">
    <property type="term" value="C:protein-containing complex"/>
    <property type="evidence" value="ECO:0007669"/>
    <property type="project" value="Ensembl"/>
</dbReference>
<dbReference type="Pfam" id="PF13520">
    <property type="entry name" value="AA_permease_2"/>
    <property type="match status" value="1"/>
</dbReference>
<keyword evidence="3" id="KW-0813">Transport</keyword>
<evidence type="ECO:0000256" key="12">
    <source>
        <dbReference type="ARBA" id="ARBA00051814"/>
    </source>
</evidence>
<dbReference type="STRING" id="9785.ENSLAFP00000018991"/>
<feature type="transmembrane region" description="Helical" evidence="21">
    <location>
        <begin position="457"/>
        <end position="477"/>
    </location>
</feature>
<evidence type="ECO:0000256" key="4">
    <source>
        <dbReference type="ARBA" id="ARBA00022475"/>
    </source>
</evidence>
<feature type="transmembrane region" description="Helical" evidence="21">
    <location>
        <begin position="272"/>
        <end position="297"/>
    </location>
</feature>
<proteinExistence type="inferred from homology"/>
<reference evidence="22" key="2">
    <citation type="submission" date="2025-08" db="UniProtKB">
        <authorList>
            <consortium name="Ensembl"/>
        </authorList>
    </citation>
    <scope>IDENTIFICATION</scope>
    <source>
        <strain evidence="22">Isolate ISIS603380</strain>
    </source>
</reference>
<dbReference type="PIRSF" id="PIRSF006060">
    <property type="entry name" value="AA_transporter"/>
    <property type="match status" value="1"/>
</dbReference>
<feature type="compositionally biased region" description="Basic and acidic residues" evidence="20">
    <location>
        <begin position="16"/>
        <end position="26"/>
    </location>
</feature>
<dbReference type="PANTHER" id="PTHR11785">
    <property type="entry name" value="AMINO ACID TRANSPORTER"/>
    <property type="match status" value="1"/>
</dbReference>
<feature type="transmembrane region" description="Helical" evidence="21">
    <location>
        <begin position="124"/>
        <end position="147"/>
    </location>
</feature>
<dbReference type="InterPro" id="IPR050598">
    <property type="entry name" value="AminoAcid_Transporter"/>
</dbReference>
<evidence type="ECO:0000256" key="21">
    <source>
        <dbReference type="SAM" id="Phobius"/>
    </source>
</evidence>
<evidence type="ECO:0000256" key="15">
    <source>
        <dbReference type="ARBA" id="ARBA00052732"/>
    </source>
</evidence>
<evidence type="ECO:0000256" key="11">
    <source>
        <dbReference type="ARBA" id="ARBA00051323"/>
    </source>
</evidence>
<keyword evidence="7" id="KW-0029">Amino-acid transport</keyword>
<evidence type="ECO:0000256" key="2">
    <source>
        <dbReference type="ARBA" id="ARBA00009523"/>
    </source>
</evidence>
<comment type="catalytic activity">
    <reaction evidence="15">
        <text>L-leucine(out) + L-arginine(in) = L-leucine(in) + L-arginine(out)</text>
        <dbReference type="Rhea" id="RHEA:71059"/>
        <dbReference type="ChEBI" id="CHEBI:32682"/>
        <dbReference type="ChEBI" id="CHEBI:57427"/>
    </reaction>
    <physiologicalReaction direction="left-to-right" evidence="15">
        <dbReference type="Rhea" id="RHEA:71060"/>
    </physiologicalReaction>
</comment>
<comment type="catalytic activity">
    <reaction evidence="11">
        <text>L-lysine(out) + L-arginine(in) = L-lysine(in) + L-arginine(out)</text>
        <dbReference type="Rhea" id="RHEA:70827"/>
        <dbReference type="ChEBI" id="CHEBI:32551"/>
        <dbReference type="ChEBI" id="CHEBI:32682"/>
    </reaction>
    <physiologicalReaction direction="left-to-right" evidence="11">
        <dbReference type="Rhea" id="RHEA:70828"/>
    </physiologicalReaction>
</comment>
<evidence type="ECO:0000256" key="14">
    <source>
        <dbReference type="ARBA" id="ARBA00052179"/>
    </source>
</evidence>
<evidence type="ECO:0000256" key="8">
    <source>
        <dbReference type="ARBA" id="ARBA00022989"/>
    </source>
</evidence>
<keyword evidence="8 21" id="KW-1133">Transmembrane helix</keyword>
<evidence type="ECO:0000256" key="13">
    <source>
        <dbReference type="ARBA" id="ARBA00051835"/>
    </source>
</evidence>
<dbReference type="GO" id="GO:0016324">
    <property type="term" value="C:apical plasma membrane"/>
    <property type="evidence" value="ECO:0007669"/>
    <property type="project" value="UniProtKB-SubCell"/>
</dbReference>
<protein>
    <recommendedName>
        <fullName evidence="16">b(0,+)-type amino acid transporter 1</fullName>
    </recommendedName>
    <alternativeName>
        <fullName evidence="17">Glycoprotein-associated amino acid transporter b0,+AT1</fullName>
    </alternativeName>
    <alternativeName>
        <fullName evidence="18">Solute carrier family 7 member 9</fullName>
    </alternativeName>
</protein>
<comment type="catalytic activity">
    <reaction evidence="12">
        <text>L-cystine(out) + L-arginine(in) = L-cystine(in) + L-arginine(out)</text>
        <dbReference type="Rhea" id="RHEA:71075"/>
        <dbReference type="ChEBI" id="CHEBI:32682"/>
        <dbReference type="ChEBI" id="CHEBI:35491"/>
    </reaction>
    <physiologicalReaction direction="left-to-right" evidence="12">
        <dbReference type="Rhea" id="RHEA:71076"/>
    </physiologicalReaction>
</comment>
<evidence type="ECO:0000313" key="23">
    <source>
        <dbReference type="Proteomes" id="UP000007646"/>
    </source>
</evidence>
<feature type="transmembrane region" description="Helical" evidence="21">
    <location>
        <begin position="318"/>
        <end position="337"/>
    </location>
</feature>
<evidence type="ECO:0000256" key="7">
    <source>
        <dbReference type="ARBA" id="ARBA00022970"/>
    </source>
</evidence>
<evidence type="ECO:0000256" key="18">
    <source>
        <dbReference type="ARBA" id="ARBA00083296"/>
    </source>
</evidence>
<dbReference type="InterPro" id="IPR002293">
    <property type="entry name" value="AA/rel_permease1"/>
</dbReference>
<evidence type="ECO:0000256" key="19">
    <source>
        <dbReference type="ARBA" id="ARBA00093193"/>
    </source>
</evidence>
<dbReference type="Ensembl" id="ENSLAFT00000034639.1">
    <property type="protein sequence ID" value="ENSLAFP00000018991.1"/>
    <property type="gene ID" value="ENSLAFG00000030177.1"/>
</dbReference>
<feature type="transmembrane region" description="Helical" evidence="21">
    <location>
        <begin position="80"/>
        <end position="103"/>
    </location>
</feature>
<reference evidence="22" key="3">
    <citation type="submission" date="2025-09" db="UniProtKB">
        <authorList>
            <consortium name="Ensembl"/>
        </authorList>
    </citation>
    <scope>IDENTIFICATION</scope>
    <source>
        <strain evidence="22">Isolate ISIS603380</strain>
    </source>
</reference>
<accession>G3TTT3</accession>
<keyword evidence="5" id="KW-0597">Phosphoprotein</keyword>
<evidence type="ECO:0000256" key="10">
    <source>
        <dbReference type="ARBA" id="ARBA00023157"/>
    </source>
</evidence>
<dbReference type="InParanoid" id="G3TTT3"/>
<feature type="region of interest" description="Disordered" evidence="20">
    <location>
        <begin position="15"/>
        <end position="35"/>
    </location>
</feature>
<comment type="subcellular location">
    <subcellularLocation>
        <location evidence="1">Apical cell membrane</location>
        <topology evidence="1">Multi-pass membrane protein</topology>
    </subcellularLocation>
</comment>
<comment type="catalytic activity">
    <reaction evidence="13">
        <text>L-histidine(out) + L-arginine(in) = L-histidine(in) + L-arginine(out)</text>
        <dbReference type="Rhea" id="RHEA:71063"/>
        <dbReference type="ChEBI" id="CHEBI:32682"/>
        <dbReference type="ChEBI" id="CHEBI:57595"/>
    </reaction>
    <physiologicalReaction direction="left-to-right" evidence="13">
        <dbReference type="Rhea" id="RHEA:71064"/>
    </physiologicalReaction>
</comment>
<evidence type="ECO:0000256" key="16">
    <source>
        <dbReference type="ARBA" id="ARBA00074336"/>
    </source>
</evidence>
<comment type="catalytic activity">
    <reaction evidence="14">
        <text>L-cysteine(out) + L-arginine(in) = L-cysteine(in) + L-arginine(out)</text>
        <dbReference type="Rhea" id="RHEA:71071"/>
        <dbReference type="ChEBI" id="CHEBI:32682"/>
        <dbReference type="ChEBI" id="CHEBI:35235"/>
    </reaction>
    <physiologicalReaction direction="left-to-right" evidence="14">
        <dbReference type="Rhea" id="RHEA:71072"/>
    </physiologicalReaction>
</comment>
<dbReference type="AlphaFoldDB" id="G3TTT3"/>
<dbReference type="Gene3D" id="1.20.1740.10">
    <property type="entry name" value="Amino acid/polyamine transporter I"/>
    <property type="match status" value="1"/>
</dbReference>
<evidence type="ECO:0000256" key="9">
    <source>
        <dbReference type="ARBA" id="ARBA00023136"/>
    </source>
</evidence>
<comment type="similarity">
    <text evidence="2">Belongs to the amino acid-polyamine-organocation (APC) superfamily.</text>
</comment>
<dbReference type="GeneTree" id="ENSGT00940000162520"/>
<evidence type="ECO:0000256" key="20">
    <source>
        <dbReference type="SAM" id="MobiDB-lite"/>
    </source>
</evidence>
<dbReference type="Proteomes" id="UP000007646">
    <property type="component" value="Unassembled WGS sequence"/>
</dbReference>
<feature type="transmembrane region" description="Helical" evidence="21">
    <location>
        <begin position="167"/>
        <end position="187"/>
    </location>
</feature>
<keyword evidence="9 21" id="KW-0472">Membrane</keyword>
<keyword evidence="23" id="KW-1185">Reference proteome</keyword>
<feature type="transmembrane region" description="Helical" evidence="21">
    <location>
        <begin position="366"/>
        <end position="387"/>
    </location>
</feature>
<name>G3TTT3_LOXAF</name>
<dbReference type="PANTHER" id="PTHR11785:SF340">
    <property type="entry name" value="AROMATIC-PREFERRING AMINO ACID TRANSPORTER"/>
    <property type="match status" value="1"/>
</dbReference>
<dbReference type="GO" id="GO:0015179">
    <property type="term" value="F:L-amino acid transmembrane transporter activity"/>
    <property type="evidence" value="ECO:0007669"/>
    <property type="project" value="TreeGrafter"/>
</dbReference>
<comment type="catalytic activity">
    <reaction evidence="19">
        <text>L-phenylalanine(out) + L-arginine(in) = L-phenylalanine(in) + L-arginine(out)</text>
        <dbReference type="Rhea" id="RHEA:71067"/>
        <dbReference type="ChEBI" id="CHEBI:32682"/>
        <dbReference type="ChEBI" id="CHEBI:58095"/>
    </reaction>
    <physiologicalReaction direction="left-to-right" evidence="19">
        <dbReference type="Rhea" id="RHEA:71068"/>
    </physiologicalReaction>
</comment>
<dbReference type="HOGENOM" id="CLU_007946_3_0_1"/>
<reference evidence="22 23" key="1">
    <citation type="submission" date="2009-06" db="EMBL/GenBank/DDBJ databases">
        <title>The Genome Sequence of Loxodonta africana (African elephant).</title>
        <authorList>
            <person name="Di Palma F."/>
            <person name="Heiman D."/>
            <person name="Young S."/>
            <person name="Johnson J."/>
            <person name="Lander E.S."/>
            <person name="Lindblad-Toh K."/>
        </authorList>
    </citation>
    <scope>NUCLEOTIDE SEQUENCE [LARGE SCALE GENOMIC DNA]</scope>
    <source>
        <strain evidence="22 23">Isolate ISIS603380</strain>
    </source>
</reference>
<keyword evidence="6 21" id="KW-0812">Transmembrane</keyword>
<feature type="transmembrane region" description="Helical" evidence="21">
    <location>
        <begin position="431"/>
        <end position="450"/>
    </location>
</feature>
<evidence type="ECO:0000256" key="5">
    <source>
        <dbReference type="ARBA" id="ARBA00022553"/>
    </source>
</evidence>
<evidence type="ECO:0000256" key="1">
    <source>
        <dbReference type="ARBA" id="ARBA00004424"/>
    </source>
</evidence>